<dbReference type="Pfam" id="PF13477">
    <property type="entry name" value="Glyco_trans_4_2"/>
    <property type="match status" value="1"/>
</dbReference>
<sequence>MNILVIPNRGRSYNAVRPEAECYISLAKKGHQVTIITCTTNAYYDNYKNTDNINLIELKSLKKYSWQVIKQIHQHIKQHNIEIVYATESNGIPNAAFACIGTKAKMIAYRGTTGGMYKTDPSNYLCTLHPRINGYIGVSNAVTKNVKDKVRAGIKAFSRTIYKGHDLSWYQDKPIELTSLDNKLSQSKFNILCIGSPRPYKGMHYMLDAMKALTDIEDVNLILVGDNFDCEPFSSQIQATGMSEHIIQTGFRSDVPQIAASCDVLVLPSEREGLPRVVLESLASGTPVITSANEGAMEIIEQDVNGYIVPIGDSLAIAEQIRYLYNQPEERKRLADGAINTIKTKMSHQETVKNMAEFFETVLNK</sequence>
<feature type="domain" description="Glycosyltransferase subfamily 4-like N-terminal" evidence="2">
    <location>
        <begin position="22"/>
        <end position="107"/>
    </location>
</feature>
<dbReference type="KEGG" id="lsd:EMK97_07955"/>
<dbReference type="CDD" id="cd03801">
    <property type="entry name" value="GT4_PimA-like"/>
    <property type="match status" value="1"/>
</dbReference>
<reference evidence="3 4" key="1">
    <citation type="submission" date="2018-12" db="EMBL/GenBank/DDBJ databases">
        <title>Complete genome of Litorilituus sediminis.</title>
        <authorList>
            <person name="Liu A."/>
            <person name="Rong J."/>
        </authorList>
    </citation>
    <scope>NUCLEOTIDE SEQUENCE [LARGE SCALE GENOMIC DNA]</scope>
    <source>
        <strain evidence="3 4">JCM 17549</strain>
    </source>
</reference>
<dbReference type="PANTHER" id="PTHR12526:SF638">
    <property type="entry name" value="SPORE COAT PROTEIN SA"/>
    <property type="match status" value="1"/>
</dbReference>
<dbReference type="OrthoDB" id="9775208at2"/>
<dbReference type="InterPro" id="IPR001296">
    <property type="entry name" value="Glyco_trans_1"/>
</dbReference>
<evidence type="ECO:0000259" key="1">
    <source>
        <dbReference type="Pfam" id="PF00534"/>
    </source>
</evidence>
<feature type="domain" description="Glycosyl transferase family 1" evidence="1">
    <location>
        <begin position="185"/>
        <end position="338"/>
    </location>
</feature>
<dbReference type="SUPFAM" id="SSF53756">
    <property type="entry name" value="UDP-Glycosyltransferase/glycogen phosphorylase"/>
    <property type="match status" value="1"/>
</dbReference>
<gene>
    <name evidence="3" type="ORF">EMK97_07955</name>
</gene>
<dbReference type="InterPro" id="IPR028098">
    <property type="entry name" value="Glyco_trans_4-like_N"/>
</dbReference>
<keyword evidence="3" id="KW-0808">Transferase</keyword>
<evidence type="ECO:0000313" key="3">
    <source>
        <dbReference type="EMBL" id="QBG35646.1"/>
    </source>
</evidence>
<dbReference type="Gene3D" id="3.40.50.2000">
    <property type="entry name" value="Glycogen Phosphorylase B"/>
    <property type="match status" value="2"/>
</dbReference>
<proteinExistence type="predicted"/>
<dbReference type="Pfam" id="PF00534">
    <property type="entry name" value="Glycos_transf_1"/>
    <property type="match status" value="1"/>
</dbReference>
<organism evidence="3 4">
    <name type="scientific">Litorilituus sediminis</name>
    <dbReference type="NCBI Taxonomy" id="718192"/>
    <lineage>
        <taxon>Bacteria</taxon>
        <taxon>Pseudomonadati</taxon>
        <taxon>Pseudomonadota</taxon>
        <taxon>Gammaproteobacteria</taxon>
        <taxon>Alteromonadales</taxon>
        <taxon>Colwelliaceae</taxon>
        <taxon>Litorilituus</taxon>
    </lineage>
</organism>
<dbReference type="GO" id="GO:1901135">
    <property type="term" value="P:carbohydrate derivative metabolic process"/>
    <property type="evidence" value="ECO:0007669"/>
    <property type="project" value="UniProtKB-ARBA"/>
</dbReference>
<name>A0A4P6P2H9_9GAMM</name>
<dbReference type="Proteomes" id="UP000290244">
    <property type="component" value="Chromosome"/>
</dbReference>
<dbReference type="GO" id="GO:0016757">
    <property type="term" value="F:glycosyltransferase activity"/>
    <property type="evidence" value="ECO:0007669"/>
    <property type="project" value="InterPro"/>
</dbReference>
<accession>A0A4P6P2H9</accession>
<evidence type="ECO:0000259" key="2">
    <source>
        <dbReference type="Pfam" id="PF13477"/>
    </source>
</evidence>
<dbReference type="PANTHER" id="PTHR12526">
    <property type="entry name" value="GLYCOSYLTRANSFERASE"/>
    <property type="match status" value="1"/>
</dbReference>
<protein>
    <submittedName>
        <fullName evidence="3">Glycosyltransferase family 1 protein</fullName>
    </submittedName>
</protein>
<evidence type="ECO:0000313" key="4">
    <source>
        <dbReference type="Proteomes" id="UP000290244"/>
    </source>
</evidence>
<dbReference type="AlphaFoldDB" id="A0A4P6P2H9"/>
<dbReference type="RefSeq" id="WP_130601024.1">
    <property type="nucleotide sequence ID" value="NZ_CP034759.1"/>
</dbReference>
<keyword evidence="4" id="KW-1185">Reference proteome</keyword>
<dbReference type="EMBL" id="CP034759">
    <property type="protein sequence ID" value="QBG35646.1"/>
    <property type="molecule type" value="Genomic_DNA"/>
</dbReference>